<accession>A0A3E2N935</accession>
<feature type="compositionally biased region" description="Polar residues" evidence="1">
    <location>
        <begin position="52"/>
        <end position="63"/>
    </location>
</feature>
<gene>
    <name evidence="2" type="ORF">DS742_18240</name>
</gene>
<evidence type="ECO:0000256" key="1">
    <source>
        <dbReference type="SAM" id="MobiDB-lite"/>
    </source>
</evidence>
<dbReference type="AlphaFoldDB" id="A0A3E2N935"/>
<comment type="caution">
    <text evidence="2">The sequence shown here is derived from an EMBL/GenBank/DDBJ whole genome shotgun (WGS) entry which is preliminary data.</text>
</comment>
<name>A0A3E2N935_9FIRM</name>
<protein>
    <submittedName>
        <fullName evidence="2">Uncharacterized protein</fullName>
    </submittedName>
</protein>
<dbReference type="EMBL" id="QOHO01000060">
    <property type="protein sequence ID" value="RFZ77492.1"/>
    <property type="molecule type" value="Genomic_DNA"/>
</dbReference>
<reference evidence="2 3" key="1">
    <citation type="submission" date="2018-07" db="EMBL/GenBank/DDBJ databases">
        <title>New species, Clostridium PI-S10-A1B.</title>
        <authorList>
            <person name="Krishna G."/>
            <person name="Summeta K."/>
            <person name="Shikha S."/>
            <person name="Prabhu P.B."/>
            <person name="Suresh K."/>
        </authorList>
    </citation>
    <scope>NUCLEOTIDE SEQUENCE [LARGE SCALE GENOMIC DNA]</scope>
    <source>
        <strain evidence="2 3">PI-S10-A1B</strain>
    </source>
</reference>
<organism evidence="2 3">
    <name type="scientific">Lacrimispora amygdalina</name>
    <dbReference type="NCBI Taxonomy" id="253257"/>
    <lineage>
        <taxon>Bacteria</taxon>
        <taxon>Bacillati</taxon>
        <taxon>Bacillota</taxon>
        <taxon>Clostridia</taxon>
        <taxon>Lachnospirales</taxon>
        <taxon>Lachnospiraceae</taxon>
        <taxon>Lacrimispora</taxon>
    </lineage>
</organism>
<feature type="compositionally biased region" description="Basic and acidic residues" evidence="1">
    <location>
        <begin position="27"/>
        <end position="46"/>
    </location>
</feature>
<evidence type="ECO:0000313" key="2">
    <source>
        <dbReference type="EMBL" id="RFZ77492.1"/>
    </source>
</evidence>
<proteinExistence type="predicted"/>
<dbReference type="Proteomes" id="UP000260680">
    <property type="component" value="Unassembled WGS sequence"/>
</dbReference>
<evidence type="ECO:0000313" key="3">
    <source>
        <dbReference type="Proteomes" id="UP000260680"/>
    </source>
</evidence>
<sequence length="63" mass="7228">MRINSIYRKVGIVNEDESEKKVRPHRPKTDGCRRMEKGLPKSKLPELESSCGAKNSRYSQTHA</sequence>
<feature type="region of interest" description="Disordered" evidence="1">
    <location>
        <begin position="17"/>
        <end position="63"/>
    </location>
</feature>